<protein>
    <submittedName>
        <fullName evidence="9">Piso0_000510 protein</fullName>
    </submittedName>
</protein>
<evidence type="ECO:0000259" key="7">
    <source>
        <dbReference type="PROSITE" id="PS50217"/>
    </source>
</evidence>
<dbReference type="AlphaFoldDB" id="G8YU67"/>
<dbReference type="GO" id="GO:0003700">
    <property type="term" value="F:DNA-binding transcription factor activity"/>
    <property type="evidence" value="ECO:0007669"/>
    <property type="project" value="InterPro"/>
</dbReference>
<evidence type="ECO:0000313" key="10">
    <source>
        <dbReference type="Proteomes" id="UP000005222"/>
    </source>
</evidence>
<dbReference type="InterPro" id="IPR004827">
    <property type="entry name" value="bZIP"/>
</dbReference>
<evidence type="ECO:0000313" key="8">
    <source>
        <dbReference type="EMBL" id="CCE72907.1"/>
    </source>
</evidence>
<dbReference type="Proteomes" id="UP000005222">
    <property type="component" value="Chromosome A"/>
</dbReference>
<dbReference type="SMART" id="SM00338">
    <property type="entry name" value="BRLZ"/>
    <property type="match status" value="1"/>
</dbReference>
<dbReference type="STRING" id="559304.G8YU67"/>
<keyword evidence="10" id="KW-1185">Reference proteome</keyword>
<dbReference type="InParanoid" id="G8YU67"/>
<dbReference type="OrthoDB" id="295274at2759"/>
<evidence type="ECO:0000256" key="2">
    <source>
        <dbReference type="ARBA" id="ARBA00023015"/>
    </source>
</evidence>
<dbReference type="SUPFAM" id="SSF57959">
    <property type="entry name" value="Leucine zipper domain"/>
    <property type="match status" value="1"/>
</dbReference>
<dbReference type="HOGENOM" id="CLU_056594_0_0_1"/>
<dbReference type="Pfam" id="PF00170">
    <property type="entry name" value="bZIP_1"/>
    <property type="match status" value="1"/>
</dbReference>
<dbReference type="EMBL" id="FO082058">
    <property type="protein sequence ID" value="CCE73468.1"/>
    <property type="molecule type" value="Genomic_DNA"/>
</dbReference>
<evidence type="ECO:0000256" key="3">
    <source>
        <dbReference type="ARBA" id="ARBA00023163"/>
    </source>
</evidence>
<evidence type="ECO:0000256" key="1">
    <source>
        <dbReference type="ARBA" id="ARBA00004123"/>
    </source>
</evidence>
<dbReference type="FunCoup" id="G8YU67">
    <property type="interactions" value="3261"/>
</dbReference>
<dbReference type="PROSITE" id="PS50217">
    <property type="entry name" value="BZIP"/>
    <property type="match status" value="1"/>
</dbReference>
<dbReference type="PANTHER" id="PTHR19304">
    <property type="entry name" value="CYCLIC-AMP RESPONSE ELEMENT BINDING PROTEIN"/>
    <property type="match status" value="1"/>
</dbReference>
<keyword evidence="3" id="KW-0804">Transcription</keyword>
<feature type="domain" description="BZIP" evidence="7">
    <location>
        <begin position="250"/>
        <end position="311"/>
    </location>
</feature>
<name>G8YU67_PICSO</name>
<dbReference type="EMBL" id="FO082059">
    <property type="protein sequence ID" value="CCE72907.1"/>
    <property type="molecule type" value="Genomic_DNA"/>
</dbReference>
<comment type="subcellular location">
    <subcellularLocation>
        <location evidence="1">Nucleus</location>
    </subcellularLocation>
</comment>
<dbReference type="PROSITE" id="PS00036">
    <property type="entry name" value="BZIP_BASIC"/>
    <property type="match status" value="1"/>
</dbReference>
<reference evidence="10" key="2">
    <citation type="journal article" date="2012" name="G3 (Bethesda)">
        <title>Pichia sorbitophila, an interspecies yeast hybrid reveals early steps of genome resolution following polyploidization.</title>
        <authorList>
            <person name="Leh Louis V."/>
            <person name="Despons L."/>
            <person name="Friedrich A."/>
            <person name="Martin T."/>
            <person name="Durrens P."/>
            <person name="Casaregola S."/>
            <person name="Neuveglise C."/>
            <person name="Fairhead C."/>
            <person name="Marck C."/>
            <person name="Cruz J.A."/>
            <person name="Straub M.L."/>
            <person name="Kugler V."/>
            <person name="Sacerdot C."/>
            <person name="Uzunov Z."/>
            <person name="Thierry A."/>
            <person name="Weiss S."/>
            <person name="Bleykasten C."/>
            <person name="De Montigny J."/>
            <person name="Jacques N."/>
            <person name="Jung P."/>
            <person name="Lemaire M."/>
            <person name="Mallet S."/>
            <person name="Morel G."/>
            <person name="Richard G.F."/>
            <person name="Sarkar A."/>
            <person name="Savel G."/>
            <person name="Schacherer J."/>
            <person name="Seret M.L."/>
            <person name="Talla E."/>
            <person name="Samson G."/>
            <person name="Jubin C."/>
            <person name="Poulain J."/>
            <person name="Vacherie B."/>
            <person name="Barbe V."/>
            <person name="Pelletier E."/>
            <person name="Sherman D.J."/>
            <person name="Westhof E."/>
            <person name="Weissenbach J."/>
            <person name="Baret P.V."/>
            <person name="Wincker P."/>
            <person name="Gaillardin C."/>
            <person name="Dujon B."/>
            <person name="Souciet J.L."/>
        </authorList>
    </citation>
    <scope>NUCLEOTIDE SEQUENCE [LARGE SCALE GENOMIC DNA]</scope>
    <source>
        <strain evidence="10">ATCC MYA-4447 / BCRC 22081 / CBS 7064 / NBRC 10061 / NRRL Y-12695</strain>
    </source>
</reference>
<sequence length="350" mass="38997">MDVSGKLYDQGDPDSVVQNNSSSLEYSITNNESAFEDKDFKNAFKQEPLFETTGVDSLQRESNMAVPDAAPIKNQGLKTFQFPLRQPFNIHSYPLTNPPIIDSTMMLAFENGENAQRRRRISISNGQIGQIVNHEALILDHDMSPYGGSRSPSVDFLGPTNNDMTSNKPPVQVTESTDIPPNQSQPYAQVSPPRSPKTDQSQTPLSDRGSHPTSAKAPAGVPPPNHSLIYNNEIIYNPNNGPIPGTAAWKKERLLERNRIAASRCRQRKKQAQQQLQDTVNNLEMKNKDLSDELEVYKSALGNIKSLIDKHKNGCPHADDFEVLDGMDNQNLDEDFIAALLDRVKHHQTI</sequence>
<feature type="region of interest" description="Disordered" evidence="6">
    <location>
        <begin position="149"/>
        <end position="225"/>
    </location>
</feature>
<gene>
    <name evidence="9" type="primary">Piso0_000510</name>
    <name evidence="8" type="ORF">GNLVRS01_PISO0A10934g</name>
    <name evidence="9" type="ORF">GNLVRS01_PISO0B11001g</name>
</gene>
<feature type="region of interest" description="Disordered" evidence="6">
    <location>
        <begin position="1"/>
        <end position="20"/>
    </location>
</feature>
<organism evidence="9 10">
    <name type="scientific">Pichia sorbitophila (strain ATCC MYA-4447 / BCRC 22081 / CBS 7064 / NBRC 10061 / NRRL Y-12695)</name>
    <name type="common">Hybrid yeast</name>
    <dbReference type="NCBI Taxonomy" id="559304"/>
    <lineage>
        <taxon>Eukaryota</taxon>
        <taxon>Fungi</taxon>
        <taxon>Dikarya</taxon>
        <taxon>Ascomycota</taxon>
        <taxon>Saccharomycotina</taxon>
        <taxon>Pichiomycetes</taxon>
        <taxon>Debaryomycetaceae</taxon>
        <taxon>Millerozyma</taxon>
    </lineage>
</organism>
<feature type="coiled-coil region" evidence="5">
    <location>
        <begin position="262"/>
        <end position="300"/>
    </location>
</feature>
<dbReference type="InterPro" id="IPR046347">
    <property type="entry name" value="bZIP_sf"/>
</dbReference>
<proteinExistence type="predicted"/>
<keyword evidence="2" id="KW-0805">Transcription regulation</keyword>
<dbReference type="Proteomes" id="UP000005222">
    <property type="component" value="Chromosome B"/>
</dbReference>
<dbReference type="CDD" id="cd14687">
    <property type="entry name" value="bZIP_ATF2"/>
    <property type="match status" value="1"/>
</dbReference>
<accession>G8YU67</accession>
<keyword evidence="4" id="KW-0539">Nucleus</keyword>
<feature type="compositionally biased region" description="Polar residues" evidence="6">
    <location>
        <begin position="159"/>
        <end position="188"/>
    </location>
</feature>
<dbReference type="GO" id="GO:0005634">
    <property type="term" value="C:nucleus"/>
    <property type="evidence" value="ECO:0007669"/>
    <property type="project" value="UniProtKB-SubCell"/>
</dbReference>
<evidence type="ECO:0000256" key="5">
    <source>
        <dbReference type="SAM" id="Coils"/>
    </source>
</evidence>
<keyword evidence="5" id="KW-0175">Coiled coil</keyword>
<reference evidence="9" key="1">
    <citation type="submission" date="2011-10" db="EMBL/GenBank/DDBJ databases">
        <authorList>
            <person name="Genoscope - CEA"/>
        </authorList>
    </citation>
    <scope>NUCLEOTIDE SEQUENCE</scope>
    <source>
        <strain evidence="9">CBS 7064</strain>
    </source>
</reference>
<dbReference type="InterPro" id="IPR051027">
    <property type="entry name" value="bZIP_transcription_factors"/>
</dbReference>
<evidence type="ECO:0000256" key="4">
    <source>
        <dbReference type="ARBA" id="ARBA00023242"/>
    </source>
</evidence>
<dbReference type="eggNOG" id="KOG1414">
    <property type="taxonomic scope" value="Eukaryota"/>
</dbReference>
<dbReference type="Gene3D" id="1.20.5.170">
    <property type="match status" value="1"/>
</dbReference>
<evidence type="ECO:0000256" key="6">
    <source>
        <dbReference type="SAM" id="MobiDB-lite"/>
    </source>
</evidence>
<evidence type="ECO:0000313" key="9">
    <source>
        <dbReference type="EMBL" id="CCE73468.1"/>
    </source>
</evidence>